<proteinExistence type="predicted"/>
<protein>
    <submittedName>
        <fullName evidence="2">Uncharacterized protein</fullName>
    </submittedName>
</protein>
<feature type="region of interest" description="Disordered" evidence="1">
    <location>
        <begin position="221"/>
        <end position="240"/>
    </location>
</feature>
<feature type="compositionally biased region" description="Basic residues" evidence="1">
    <location>
        <begin position="222"/>
        <end position="237"/>
    </location>
</feature>
<dbReference type="VEuPathDB" id="FungiDB:DIURU_002543"/>
<sequence>MVEWERVYLGLGCQNPLDHVNGVMKEISPNSSIELTESTLAEIRTLIKFKNLPHGQRIKLTNCLLFKTEAPDKVIGEVLATLWRRYPTEVEQTISDKGQLQHSGILRACIIHIGSTFKYADHARLAELISTTSKISKVSPVRLLDNCGKNLRHENKAKMLRMIDNLQRNCNAVDICIGCQQVEQQGKTFIPLPSSSQDTSAHKLVEVSPSIDSKTCSCKENPRKRKWQTKSPKHKKQNAAADIKRDITIPRDLSQTIFHDYDIYSFRGSSTQLETEKSTSDIDFGIEWTYV</sequence>
<dbReference type="RefSeq" id="XP_034012709.1">
    <property type="nucleotide sequence ID" value="XM_034155206.1"/>
</dbReference>
<evidence type="ECO:0000313" key="2">
    <source>
        <dbReference type="EMBL" id="KAA8903256.1"/>
    </source>
</evidence>
<dbReference type="EMBL" id="SWFT01000070">
    <property type="protein sequence ID" value="KAA8903256.1"/>
    <property type="molecule type" value="Genomic_DNA"/>
</dbReference>
<evidence type="ECO:0000256" key="1">
    <source>
        <dbReference type="SAM" id="MobiDB-lite"/>
    </source>
</evidence>
<reference evidence="2 3" key="1">
    <citation type="submission" date="2019-07" db="EMBL/GenBank/DDBJ databases">
        <title>Genome assembly of two rare yeast pathogens: Diutina rugosa and Trichomonascus ciferrii.</title>
        <authorList>
            <person name="Mixao V."/>
            <person name="Saus E."/>
            <person name="Hansen A."/>
            <person name="Lass-Flor C."/>
            <person name="Gabaldon T."/>
        </authorList>
    </citation>
    <scope>NUCLEOTIDE SEQUENCE [LARGE SCALE GENOMIC DNA]</scope>
    <source>
        <strain evidence="2 3">CBS 613</strain>
    </source>
</reference>
<evidence type="ECO:0000313" key="3">
    <source>
        <dbReference type="Proteomes" id="UP000449547"/>
    </source>
</evidence>
<accession>A0A642UPS0</accession>
<comment type="caution">
    <text evidence="2">The sequence shown here is derived from an EMBL/GenBank/DDBJ whole genome shotgun (WGS) entry which is preliminary data.</text>
</comment>
<gene>
    <name evidence="2" type="ORF">DIURU_002543</name>
</gene>
<keyword evidence="3" id="KW-1185">Reference proteome</keyword>
<dbReference type="AlphaFoldDB" id="A0A642UPS0"/>
<name>A0A642UPS0_DIURU</name>
<organism evidence="2 3">
    <name type="scientific">Diutina rugosa</name>
    <name type="common">Yeast</name>
    <name type="synonym">Candida rugosa</name>
    <dbReference type="NCBI Taxonomy" id="5481"/>
    <lineage>
        <taxon>Eukaryota</taxon>
        <taxon>Fungi</taxon>
        <taxon>Dikarya</taxon>
        <taxon>Ascomycota</taxon>
        <taxon>Saccharomycotina</taxon>
        <taxon>Pichiomycetes</taxon>
        <taxon>Debaryomycetaceae</taxon>
        <taxon>Diutina</taxon>
    </lineage>
</organism>
<dbReference type="Proteomes" id="UP000449547">
    <property type="component" value="Unassembled WGS sequence"/>
</dbReference>
<dbReference type="GeneID" id="54781194"/>